<proteinExistence type="predicted"/>
<evidence type="ECO:0000313" key="2">
    <source>
        <dbReference type="EMBL" id="CAR99791.1"/>
    </source>
</evidence>
<dbReference type="EMBL" id="HE600938">
    <property type="protein sequence ID" value="CAR99791.1"/>
    <property type="molecule type" value="Genomic_DNA"/>
</dbReference>
<dbReference type="GeneID" id="68917025"/>
<accession>B6IIR1</accession>
<reference evidence="2 3" key="2">
    <citation type="journal article" date="2011" name="PLoS Genet.">
        <title>Caenorhabditis briggsae recombinant inbred line genotypes reveal inter-strain incompatibility and the evolution of recombination.</title>
        <authorList>
            <person name="Ross J.A."/>
            <person name="Koboldt D.C."/>
            <person name="Staisch J.E."/>
            <person name="Chamberlin H.M."/>
            <person name="Gupta B.P."/>
            <person name="Miller R.D."/>
            <person name="Baird S.E."/>
            <person name="Haag E.S."/>
        </authorList>
    </citation>
    <scope>NUCLEOTIDE SEQUENCE [LARGE SCALE GENOMIC DNA]</scope>
    <source>
        <strain evidence="2 3">AF16</strain>
    </source>
</reference>
<dbReference type="AlphaFoldDB" id="B6IIR1"/>
<feature type="region of interest" description="Disordered" evidence="1">
    <location>
        <begin position="1"/>
        <end position="29"/>
    </location>
</feature>
<feature type="compositionally biased region" description="Basic residues" evidence="1">
    <location>
        <begin position="1"/>
        <end position="22"/>
    </location>
</feature>
<dbReference type="HOGENOM" id="CLU_3410919_0_0_1"/>
<name>B6IIR1_CAEBR</name>
<keyword evidence="3" id="KW-1185">Reference proteome</keyword>
<organism evidence="2 3">
    <name type="scientific">Caenorhabditis briggsae</name>
    <dbReference type="NCBI Taxonomy" id="6238"/>
    <lineage>
        <taxon>Eukaryota</taxon>
        <taxon>Metazoa</taxon>
        <taxon>Ecdysozoa</taxon>
        <taxon>Nematoda</taxon>
        <taxon>Chromadorea</taxon>
        <taxon>Rhabditida</taxon>
        <taxon>Rhabditina</taxon>
        <taxon>Rhabditomorpha</taxon>
        <taxon>Rhabditoidea</taxon>
        <taxon>Rhabditidae</taxon>
        <taxon>Peloderinae</taxon>
        <taxon>Caenorhabditis</taxon>
    </lineage>
</organism>
<dbReference type="CTD" id="68917025"/>
<dbReference type="Proteomes" id="UP000008549">
    <property type="component" value="Unassembled WGS sequence"/>
</dbReference>
<gene>
    <name evidence="2" type="ORF">CBG25539</name>
    <name evidence="2" type="ORF">CBG_25539</name>
</gene>
<dbReference type="RefSeq" id="XP_045099352.1">
    <property type="nucleotide sequence ID" value="XM_045242188.1"/>
</dbReference>
<reference evidence="2 3" key="1">
    <citation type="journal article" date="2003" name="PLoS Biol.">
        <title>The genome sequence of Caenorhabditis briggsae: a platform for comparative genomics.</title>
        <authorList>
            <person name="Stein L.D."/>
            <person name="Bao Z."/>
            <person name="Blasiar D."/>
            <person name="Blumenthal T."/>
            <person name="Brent M.R."/>
            <person name="Chen N."/>
            <person name="Chinwalla A."/>
            <person name="Clarke L."/>
            <person name="Clee C."/>
            <person name="Coghlan A."/>
            <person name="Coulson A."/>
            <person name="D'Eustachio P."/>
            <person name="Fitch D.H."/>
            <person name="Fulton L.A."/>
            <person name="Fulton R.E."/>
            <person name="Griffiths-Jones S."/>
            <person name="Harris T.W."/>
            <person name="Hillier L.W."/>
            <person name="Kamath R."/>
            <person name="Kuwabara P.E."/>
            <person name="Mardis E.R."/>
            <person name="Marra M.A."/>
            <person name="Miner T.L."/>
            <person name="Minx P."/>
            <person name="Mullikin J.C."/>
            <person name="Plumb R.W."/>
            <person name="Rogers J."/>
            <person name="Schein J.E."/>
            <person name="Sohrmann M."/>
            <person name="Spieth J."/>
            <person name="Stajich J.E."/>
            <person name="Wei C."/>
            <person name="Willey D."/>
            <person name="Wilson R.K."/>
            <person name="Durbin R."/>
            <person name="Waterston R.H."/>
        </authorList>
    </citation>
    <scope>NUCLEOTIDE SEQUENCE [LARGE SCALE GENOMIC DNA]</scope>
    <source>
        <strain evidence="2 3">AF16</strain>
    </source>
</reference>
<sequence>MNRFMCRIKWKKHERREKHRGKQYGEIEK</sequence>
<dbReference type="KEGG" id="cbr:CBG_25539"/>
<evidence type="ECO:0000256" key="1">
    <source>
        <dbReference type="SAM" id="MobiDB-lite"/>
    </source>
</evidence>
<dbReference type="InParanoid" id="B6IIR1"/>
<protein>
    <submittedName>
        <fullName evidence="2">Protein CBG25539</fullName>
    </submittedName>
</protein>
<evidence type="ECO:0000313" key="3">
    <source>
        <dbReference type="Proteomes" id="UP000008549"/>
    </source>
</evidence>